<dbReference type="InterPro" id="IPR045746">
    <property type="entry name" value="ACT14924-like_Acyltransf_dom"/>
</dbReference>
<proteinExistence type="predicted"/>
<dbReference type="PANTHER" id="PTHR37323:SF1">
    <property type="entry name" value="L-ORNITHINE N(ALPHA)-ACYLTRANSFERASE"/>
    <property type="match status" value="1"/>
</dbReference>
<dbReference type="PANTHER" id="PTHR37323">
    <property type="entry name" value="GCN5-RELATED N-ACETYLTRANSFERASE"/>
    <property type="match status" value="1"/>
</dbReference>
<reference evidence="7 8" key="1">
    <citation type="submission" date="2020-03" db="EMBL/GenBank/DDBJ databases">
        <title>Genomic Encyclopedia of Type Strains, Phase IV (KMG-IV): sequencing the most valuable type-strain genomes for metagenomic binning, comparative biology and taxonomic classification.</title>
        <authorList>
            <person name="Goeker M."/>
        </authorList>
    </citation>
    <scope>NUCLEOTIDE SEQUENCE [LARGE SCALE GENOMIC DNA]</scope>
    <source>
        <strain evidence="7 8">DSM 101599</strain>
    </source>
</reference>
<name>A0ABX0U468_9FLAO</name>
<evidence type="ECO:0000313" key="8">
    <source>
        <dbReference type="Proteomes" id="UP000745859"/>
    </source>
</evidence>
<evidence type="ECO:0000256" key="3">
    <source>
        <dbReference type="ARBA" id="ARBA00022679"/>
    </source>
</evidence>
<evidence type="ECO:0000256" key="2">
    <source>
        <dbReference type="ARBA" id="ARBA00022516"/>
    </source>
</evidence>
<sequence>MSLVSSKDFAALLKLDKIPVVGFLVGKFLLFITQLNKANRVYDTYKHKPILPYLNGLLNEYEIRFHVSQSDLDKIPKEGAFITISNHPLGGIDGVLLLKNILERRDDYKVIANFLLQKQAPVAPYILPVNPFDDRKDDQSSVKGLITSLKHLKEGKPLGIFPAGEVSTLKERNIYVDKTWEEGAVKLIKKANVPVIPVYFHAKNSRLFYFLSKINPVLRTLKLPSELNNKKRQVIHIKIGDPIKEKEIQKIDDLNVLNNFLREKTYLLSKSFLRKKKLVKQYRKRLKKRVKQVALPKNQKDICKEINTIREQKKRLFVSNEYEVFFTKANHIPNLMEEIGRLREITFRLIGEGTNKKCDTDKYDDYYHHLILWNKEEEKFVGAYRMGLGQEIFKSGGFKSFYVANFFNFSSEMNEKLPETIEMGRAFIVPEFQQKPMPLFLLWRGIAAVTVKYPQYKYLMGGATISNLFTEYSKSMLMYFLDKYYSNAEVKHFITSKNPFEVDLTASEKLYVENNINGDVKKLDKLIKEVEGDKLRLPVLIKQYIKQNAKFVAYNIDQDFNDAIDALIFMKINDIPRDTIEPILKDVVIEN</sequence>
<feature type="domain" description="Phospholipid/glycerol acyltransferase" evidence="6">
    <location>
        <begin position="81"/>
        <end position="203"/>
    </location>
</feature>
<comment type="caution">
    <text evidence="7">The sequence shown here is derived from an EMBL/GenBank/DDBJ whole genome shotgun (WGS) entry which is preliminary data.</text>
</comment>
<keyword evidence="4" id="KW-0443">Lipid metabolism</keyword>
<gene>
    <name evidence="7" type="ORF">FHR24_000104</name>
</gene>
<dbReference type="Gene3D" id="3.40.630.30">
    <property type="match status" value="1"/>
</dbReference>
<dbReference type="InterPro" id="IPR016181">
    <property type="entry name" value="Acyl_CoA_acyltransferase"/>
</dbReference>
<dbReference type="EMBL" id="JAASQL010000001">
    <property type="protein sequence ID" value="NIJ43665.1"/>
    <property type="molecule type" value="Genomic_DNA"/>
</dbReference>
<evidence type="ECO:0000256" key="4">
    <source>
        <dbReference type="ARBA" id="ARBA00023098"/>
    </source>
</evidence>
<protein>
    <submittedName>
        <fullName evidence="7">Hemolysin</fullName>
    </submittedName>
</protein>
<dbReference type="SUPFAM" id="SSF55729">
    <property type="entry name" value="Acyl-CoA N-acyltransferases (Nat)"/>
    <property type="match status" value="1"/>
</dbReference>
<dbReference type="InterPro" id="IPR052351">
    <property type="entry name" value="Ornithine_N-alpha-AT"/>
</dbReference>
<comment type="pathway">
    <text evidence="1">Lipid metabolism.</text>
</comment>
<organism evidence="7 8">
    <name type="scientific">Wenyingzhuangia heitensis</name>
    <dbReference type="NCBI Taxonomy" id="1487859"/>
    <lineage>
        <taxon>Bacteria</taxon>
        <taxon>Pseudomonadati</taxon>
        <taxon>Bacteroidota</taxon>
        <taxon>Flavobacteriia</taxon>
        <taxon>Flavobacteriales</taxon>
        <taxon>Flavobacteriaceae</taxon>
        <taxon>Wenyingzhuangia</taxon>
    </lineage>
</organism>
<evidence type="ECO:0000256" key="1">
    <source>
        <dbReference type="ARBA" id="ARBA00005189"/>
    </source>
</evidence>
<dbReference type="Proteomes" id="UP000745859">
    <property type="component" value="Unassembled WGS sequence"/>
</dbReference>
<keyword evidence="8" id="KW-1185">Reference proteome</keyword>
<dbReference type="Pfam" id="PF13444">
    <property type="entry name" value="Acetyltransf_5"/>
    <property type="match status" value="1"/>
</dbReference>
<keyword evidence="5" id="KW-0012">Acyltransferase</keyword>
<dbReference type="SMART" id="SM00563">
    <property type="entry name" value="PlsC"/>
    <property type="match status" value="1"/>
</dbReference>
<evidence type="ECO:0000256" key="5">
    <source>
        <dbReference type="ARBA" id="ARBA00023315"/>
    </source>
</evidence>
<dbReference type="CDD" id="cd07986">
    <property type="entry name" value="LPLAT_ACT14924-like"/>
    <property type="match status" value="1"/>
</dbReference>
<keyword evidence="3" id="KW-0808">Transferase</keyword>
<evidence type="ECO:0000259" key="6">
    <source>
        <dbReference type="SMART" id="SM00563"/>
    </source>
</evidence>
<accession>A0ABX0U468</accession>
<evidence type="ECO:0000313" key="7">
    <source>
        <dbReference type="EMBL" id="NIJ43665.1"/>
    </source>
</evidence>
<dbReference type="InterPro" id="IPR002123">
    <property type="entry name" value="Plipid/glycerol_acylTrfase"/>
</dbReference>
<dbReference type="Pfam" id="PF19576">
    <property type="entry name" value="Acyltransf_2"/>
    <property type="match status" value="1"/>
</dbReference>
<keyword evidence="2" id="KW-0444">Lipid biosynthesis</keyword>
<dbReference type="SUPFAM" id="SSF69593">
    <property type="entry name" value="Glycerol-3-phosphate (1)-acyltransferase"/>
    <property type="match status" value="1"/>
</dbReference>
<dbReference type="RefSeq" id="WP_167182302.1">
    <property type="nucleotide sequence ID" value="NZ_JAASQL010000001.1"/>
</dbReference>